<reference evidence="2" key="1">
    <citation type="submission" date="2014-11" db="EMBL/GenBank/DDBJ databases">
        <authorList>
            <person name="Amaro Gonzalez C."/>
        </authorList>
    </citation>
    <scope>NUCLEOTIDE SEQUENCE</scope>
</reference>
<feature type="signal peptide" evidence="1">
    <location>
        <begin position="1"/>
        <end position="20"/>
    </location>
</feature>
<organism evidence="2">
    <name type="scientific">Anguilla anguilla</name>
    <name type="common">European freshwater eel</name>
    <name type="synonym">Muraena anguilla</name>
    <dbReference type="NCBI Taxonomy" id="7936"/>
    <lineage>
        <taxon>Eukaryota</taxon>
        <taxon>Metazoa</taxon>
        <taxon>Chordata</taxon>
        <taxon>Craniata</taxon>
        <taxon>Vertebrata</taxon>
        <taxon>Euteleostomi</taxon>
        <taxon>Actinopterygii</taxon>
        <taxon>Neopterygii</taxon>
        <taxon>Teleostei</taxon>
        <taxon>Anguilliformes</taxon>
        <taxon>Anguillidae</taxon>
        <taxon>Anguilla</taxon>
    </lineage>
</organism>
<protein>
    <submittedName>
        <fullName evidence="2">Uncharacterized protein</fullName>
    </submittedName>
</protein>
<name>A0A0E9V6P3_ANGAN</name>
<dbReference type="EMBL" id="GBXM01030259">
    <property type="protein sequence ID" value="JAH78318.1"/>
    <property type="molecule type" value="Transcribed_RNA"/>
</dbReference>
<dbReference type="AlphaFoldDB" id="A0A0E9V6P3"/>
<evidence type="ECO:0000313" key="2">
    <source>
        <dbReference type="EMBL" id="JAH72898.1"/>
    </source>
</evidence>
<feature type="chain" id="PRO_5007401537" evidence="1">
    <location>
        <begin position="21"/>
        <end position="44"/>
    </location>
</feature>
<dbReference type="EMBL" id="GBXM01026195">
    <property type="protein sequence ID" value="JAH82382.1"/>
    <property type="molecule type" value="Transcribed_RNA"/>
</dbReference>
<keyword evidence="1" id="KW-0732">Signal</keyword>
<evidence type="ECO:0000256" key="1">
    <source>
        <dbReference type="SAM" id="SignalP"/>
    </source>
</evidence>
<reference evidence="2" key="2">
    <citation type="journal article" date="2015" name="Fish Shellfish Immunol.">
        <title>Early steps in the European eel (Anguilla anguilla)-Vibrio vulnificus interaction in the gills: Role of the RtxA13 toxin.</title>
        <authorList>
            <person name="Callol A."/>
            <person name="Pajuelo D."/>
            <person name="Ebbesson L."/>
            <person name="Teles M."/>
            <person name="MacKenzie S."/>
            <person name="Amaro C."/>
        </authorList>
    </citation>
    <scope>NUCLEOTIDE SEQUENCE</scope>
</reference>
<sequence length="44" mass="4972">MKPDALLRVLLLLNLSSRSAHVIRSVPCYFAQSNLLQHKTHTKA</sequence>
<dbReference type="EMBL" id="GBXM01035679">
    <property type="protein sequence ID" value="JAH72898.1"/>
    <property type="molecule type" value="Transcribed_RNA"/>
</dbReference>
<accession>A0A0E9V6P3</accession>
<proteinExistence type="predicted"/>